<evidence type="ECO:0000313" key="3">
    <source>
        <dbReference type="Proteomes" id="UP000053176"/>
    </source>
</evidence>
<organism evidence="2 3">
    <name type="scientific">Rhizobium loti</name>
    <name type="common">Mesorhizobium loti</name>
    <dbReference type="NCBI Taxonomy" id="381"/>
    <lineage>
        <taxon>Bacteria</taxon>
        <taxon>Pseudomonadati</taxon>
        <taxon>Pseudomonadota</taxon>
        <taxon>Alphaproteobacteria</taxon>
        <taxon>Hyphomicrobiales</taxon>
        <taxon>Phyllobacteriaceae</taxon>
        <taxon>Mesorhizobium</taxon>
    </lineage>
</organism>
<dbReference type="EMBL" id="LPWA01000131">
    <property type="protein sequence ID" value="KUM24628.1"/>
    <property type="molecule type" value="Genomic_DNA"/>
</dbReference>
<feature type="signal peptide" evidence="1">
    <location>
        <begin position="1"/>
        <end position="23"/>
    </location>
</feature>
<keyword evidence="1" id="KW-0732">Signal</keyword>
<dbReference type="Proteomes" id="UP000053176">
    <property type="component" value="Unassembled WGS sequence"/>
</dbReference>
<reference evidence="2 3" key="1">
    <citation type="submission" date="2015-12" db="EMBL/GenBank/DDBJ databases">
        <title>Draft genome sequence of Mesorhizobium sp. UFLA 01-765, a multitolerant efficient symbiont and plant-growth promoting strain isolated from Zn-mining soil using Leucaena leucocephala as a trap plant.</title>
        <authorList>
            <person name="Rangel W.M."/>
            <person name="Thijs S."/>
            <person name="Longatti S.M."/>
            <person name="Moreira F.M."/>
            <person name="Weyens N."/>
            <person name="Vangronsveld J."/>
            <person name="Van Hamme J.D."/>
            <person name="Bottos E.M."/>
            <person name="Rineau F."/>
        </authorList>
    </citation>
    <scope>NUCLEOTIDE SEQUENCE [LARGE SCALE GENOMIC DNA]</scope>
    <source>
        <strain evidence="2 3">UFLA 01-765</strain>
    </source>
</reference>
<name>A0A101KPK4_RHILI</name>
<protein>
    <submittedName>
        <fullName evidence="2">Uncharacterized protein</fullName>
    </submittedName>
</protein>
<accession>A0A101KPK4</accession>
<gene>
    <name evidence="2" type="ORF">AU467_05740</name>
</gene>
<evidence type="ECO:0000256" key="1">
    <source>
        <dbReference type="SAM" id="SignalP"/>
    </source>
</evidence>
<proteinExistence type="predicted"/>
<evidence type="ECO:0000313" key="2">
    <source>
        <dbReference type="EMBL" id="KUM24628.1"/>
    </source>
</evidence>
<sequence length="91" mass="9530">MMRLAVLIAIAAIAVFGAQTAHAADRPVTIVDDPRLLAALDAKGYGFAGIFSVSGKNDLKALYDTAPAYHAIVETVAGTARRHEGRRPAAL</sequence>
<comment type="caution">
    <text evidence="2">The sequence shown here is derived from an EMBL/GenBank/DDBJ whole genome shotgun (WGS) entry which is preliminary data.</text>
</comment>
<feature type="chain" id="PRO_5007099119" evidence="1">
    <location>
        <begin position="24"/>
        <end position="91"/>
    </location>
</feature>
<dbReference type="AlphaFoldDB" id="A0A101KPK4"/>